<evidence type="ECO:0000313" key="2">
    <source>
        <dbReference type="Proteomes" id="UP001165064"/>
    </source>
</evidence>
<organism evidence="1 2">
    <name type="scientific">Ambrosiozyma monospora</name>
    <name type="common">Yeast</name>
    <name type="synonym">Endomycopsis monosporus</name>
    <dbReference type="NCBI Taxonomy" id="43982"/>
    <lineage>
        <taxon>Eukaryota</taxon>
        <taxon>Fungi</taxon>
        <taxon>Dikarya</taxon>
        <taxon>Ascomycota</taxon>
        <taxon>Saccharomycotina</taxon>
        <taxon>Pichiomycetes</taxon>
        <taxon>Pichiales</taxon>
        <taxon>Pichiaceae</taxon>
        <taxon>Ambrosiozyma</taxon>
    </lineage>
</organism>
<gene>
    <name evidence="1" type="ORF">Amon02_000858300</name>
</gene>
<name>A0ACB5TJE1_AMBMO</name>
<protein>
    <submittedName>
        <fullName evidence="1">Unnamed protein product</fullName>
    </submittedName>
</protein>
<evidence type="ECO:0000313" key="1">
    <source>
        <dbReference type="EMBL" id="GME89804.1"/>
    </source>
</evidence>
<keyword evidence="2" id="KW-1185">Reference proteome</keyword>
<proteinExistence type="predicted"/>
<comment type="caution">
    <text evidence="1">The sequence shown here is derived from an EMBL/GenBank/DDBJ whole genome shotgun (WGS) entry which is preliminary data.</text>
</comment>
<reference evidence="1" key="1">
    <citation type="submission" date="2023-04" db="EMBL/GenBank/DDBJ databases">
        <title>Ambrosiozyma monospora NBRC 10751.</title>
        <authorList>
            <person name="Ichikawa N."/>
            <person name="Sato H."/>
            <person name="Tonouchi N."/>
        </authorList>
    </citation>
    <scope>NUCLEOTIDE SEQUENCE</scope>
    <source>
        <strain evidence="1">NBRC 10751</strain>
    </source>
</reference>
<sequence length="133" mass="15011">MADEKRESDSLPSTEKEIKKAGTFDINSISTTQEINLNEKHYGEPRAKPDLPEIAGINPDDLEFIMDKVDALSLEEALEIMRGLLHDHKNDINFAAATYQRMEKLVEGPEAVGLSPADYEYEVKTLRRSFNPC</sequence>
<dbReference type="EMBL" id="BSXS01007675">
    <property type="protein sequence ID" value="GME89804.1"/>
    <property type="molecule type" value="Genomic_DNA"/>
</dbReference>
<dbReference type="Proteomes" id="UP001165064">
    <property type="component" value="Unassembled WGS sequence"/>
</dbReference>
<accession>A0ACB5TJE1</accession>